<evidence type="ECO:0000313" key="2">
    <source>
        <dbReference type="EMBL" id="MFE8694741.1"/>
    </source>
</evidence>
<reference evidence="2 3" key="1">
    <citation type="submission" date="2024-08" db="EMBL/GenBank/DDBJ databases">
        <title>Two novel Cytobacillus novel species.</title>
        <authorList>
            <person name="Liu G."/>
        </authorList>
    </citation>
    <scope>NUCLEOTIDE SEQUENCE [LARGE SCALE GENOMIC DNA]</scope>
    <source>
        <strain evidence="2 3">FJAT-53684</strain>
    </source>
</reference>
<dbReference type="RefSeq" id="WP_389213631.1">
    <property type="nucleotide sequence ID" value="NZ_JBIACJ010000001.1"/>
</dbReference>
<dbReference type="InterPro" id="IPR018698">
    <property type="entry name" value="VWA-like_dom"/>
</dbReference>
<proteinExistence type="predicted"/>
<evidence type="ECO:0000259" key="1">
    <source>
        <dbReference type="Pfam" id="PF09967"/>
    </source>
</evidence>
<dbReference type="EMBL" id="JBIACJ010000001">
    <property type="protein sequence ID" value="MFE8694741.1"/>
    <property type="molecule type" value="Genomic_DNA"/>
</dbReference>
<gene>
    <name evidence="2" type="ORF">ACFYKT_00050</name>
</gene>
<evidence type="ECO:0000313" key="3">
    <source>
        <dbReference type="Proteomes" id="UP001601058"/>
    </source>
</evidence>
<dbReference type="Pfam" id="PF09967">
    <property type="entry name" value="DUF2201"/>
    <property type="match status" value="1"/>
</dbReference>
<protein>
    <submittedName>
        <fullName evidence="2">VWA-like domain-containing protein</fullName>
    </submittedName>
</protein>
<accession>A0ABW6JSC4</accession>
<name>A0ABW6JSC4_9BACI</name>
<dbReference type="Proteomes" id="UP001601058">
    <property type="component" value="Unassembled WGS sequence"/>
</dbReference>
<feature type="domain" description="VWA-like" evidence="1">
    <location>
        <begin position="20"/>
        <end position="135"/>
    </location>
</feature>
<sequence length="136" mass="15767">MRWHKRILSLLQQQQDKKIALCVDTSTNEVPTDLINNIVKLFEQLKPDTLLVQADFKIRSIAPIKSDTIKYYTHGKSSYTLVLEWAQEEKLDTVFYITDVTGFISDEMDGVDYELFWLVPNNFIPQVPFGKVIKIA</sequence>
<comment type="caution">
    <text evidence="2">The sequence shown here is derived from an EMBL/GenBank/DDBJ whole genome shotgun (WGS) entry which is preliminary data.</text>
</comment>
<organism evidence="2 3">
    <name type="scientific">Cytobacillus mangrovibacter</name>
    <dbReference type="NCBI Taxonomy" id="3299024"/>
    <lineage>
        <taxon>Bacteria</taxon>
        <taxon>Bacillati</taxon>
        <taxon>Bacillota</taxon>
        <taxon>Bacilli</taxon>
        <taxon>Bacillales</taxon>
        <taxon>Bacillaceae</taxon>
        <taxon>Cytobacillus</taxon>
    </lineage>
</organism>
<keyword evidence="3" id="KW-1185">Reference proteome</keyword>